<evidence type="ECO:0000313" key="1">
    <source>
        <dbReference type="EMBL" id="KRH92159.1"/>
    </source>
</evidence>
<dbReference type="VEuPathDB" id="MicrosporidiaDB:M153_10655000863"/>
<dbReference type="EMBL" id="LGUB01001154">
    <property type="protein sequence ID" value="KRH92159.1"/>
    <property type="molecule type" value="Genomic_DNA"/>
</dbReference>
<dbReference type="Proteomes" id="UP000051530">
    <property type="component" value="Unassembled WGS sequence"/>
</dbReference>
<evidence type="ECO:0000313" key="2">
    <source>
        <dbReference type="Proteomes" id="UP000051530"/>
    </source>
</evidence>
<name>A0A0R0LY47_9MICR</name>
<gene>
    <name evidence="1" type="ORF">M153_10655000863</name>
</gene>
<sequence length="116" mass="13596">MVSFKTIERTIDCFHFSLERISLIPERENTLETTYSRKMYEKTFLRLIIEDDGNNYFFVDKLCFQLSIPRTRDRSLRGTRETTTLPGVRSTNIDACAIISKHGILHYKLERNSPSS</sequence>
<protein>
    <submittedName>
        <fullName evidence="1">Uncharacterized protein</fullName>
    </submittedName>
</protein>
<comment type="caution">
    <text evidence="1">The sequence shown here is derived from an EMBL/GenBank/DDBJ whole genome shotgun (WGS) entry which is preliminary data.</text>
</comment>
<accession>A0A0R0LY47</accession>
<reference evidence="1 2" key="1">
    <citation type="submission" date="2015-07" db="EMBL/GenBank/DDBJ databases">
        <title>The genome of Pseudoloma neurophilia, a relevant intracellular parasite of the zebrafish.</title>
        <authorList>
            <person name="Ndikumana S."/>
            <person name="Pelin A."/>
            <person name="Sanders J."/>
            <person name="Corradi N."/>
        </authorList>
    </citation>
    <scope>NUCLEOTIDE SEQUENCE [LARGE SCALE GENOMIC DNA]</scope>
    <source>
        <strain evidence="1 2">MK1</strain>
    </source>
</reference>
<keyword evidence="2" id="KW-1185">Reference proteome</keyword>
<dbReference type="AlphaFoldDB" id="A0A0R0LY47"/>
<proteinExistence type="predicted"/>
<dbReference type="OrthoDB" id="2194678at2759"/>
<organism evidence="1 2">
    <name type="scientific">Pseudoloma neurophilia</name>
    <dbReference type="NCBI Taxonomy" id="146866"/>
    <lineage>
        <taxon>Eukaryota</taxon>
        <taxon>Fungi</taxon>
        <taxon>Fungi incertae sedis</taxon>
        <taxon>Microsporidia</taxon>
        <taxon>Pseudoloma</taxon>
    </lineage>
</organism>